<dbReference type="InterPro" id="IPR043129">
    <property type="entry name" value="ATPase_NBD"/>
</dbReference>
<accession>A0AA38S784</accession>
<dbReference type="InterPro" id="IPR017860">
    <property type="entry name" value="Peptidase_M22_CS"/>
</dbReference>
<evidence type="ECO:0000259" key="4">
    <source>
        <dbReference type="Pfam" id="PF00814"/>
    </source>
</evidence>
<feature type="region of interest" description="Disordered" evidence="2">
    <location>
        <begin position="237"/>
        <end position="364"/>
    </location>
</feature>
<comment type="subunit">
    <text evidence="1">Homodimer.</text>
</comment>
<reference evidence="5" key="1">
    <citation type="submission" date="2022-07" db="EMBL/GenBank/DDBJ databases">
        <title>Fungi with potential for degradation of polypropylene.</title>
        <authorList>
            <person name="Gostincar C."/>
        </authorList>
    </citation>
    <scope>NUCLEOTIDE SEQUENCE</scope>
    <source>
        <strain evidence="5">EXF-13308</strain>
    </source>
</reference>
<sequence length="1289" mass="137822">MATTGGRVSPLGTPRDGPIDKEGHEEWEDWDDEPATPTTPEQPLVGSIIRSPGKSESKTLHRSHAMAPYTGQTVQRISRLKSRKRQKAQNAKAGIRLVTDMSKFRKGPQHIVQQFKAAATPSDERTGKFVDAAALRALEGDPTSASVGNWAWLKRKTTTKSHKKKPSQKSLASQDLSPNDRPIVIGIALPSDDLANRTISPRTAIVESAVDAPLPFPSSHIPPLPADNAAQLRSVWSPDTEDSFSPGRSSMATTSPFSPSANISGQHNIPPVPAVPLNFKAKATSPDRDVDDDSLTPVTLFEEDGSPATTRKSPHSAAPTISPETTRTRSGWWDHVRTPFTDRGSPFTPKARSEKETSPAPADECGRKWKAYRGATPIFTPIKANSGREGRKRRRIYLGVFGGILALIILIVVLAVTLTHKAAHSKPVDTVWLNLTGFPPIPTGMSTVVGPDNTQAVSGCTRPATLWSCSLPKDQQDSAATYQPNQPTFIFQIQHDNSTRRLWNVTGQEPPEAAETQASIQTSVSSASSQSTSGTVFFRGQSGAARARAVVRDTGSYDTGISPNPAPPSFQEMWFLGNTSDGVVSAEKAGEPTPFYISFFQTTNETAGPNSLSRRGTGNGIDSSTNGTLSTNLTALLPPPDLNADGTGAAAELLAYPTQQPLRLFDRGLPTEHYGFYSYYNKTIYVKSVAALDGSTGNEADVPADEDGGCLETEANFLVTWTQTRFVVKIWTRAGNSSRLLGGGGTAANATAAPGTFPYPMTVRLDTHGGDYDKKASFYYGVDDRQHIVRTEAQLIPNFIGFDSARINPGASADPSLGGIDGGTGGCRSRQRRGLLTLAIESSCDDTCVAILEKDGPTARLHFNRKITCDNLEYRGVHPVVAVESHTRHLASLVQEALRSLPEPSSSSEGAAPVVHVQEQDGGAPRPRRRPDFVSVTRGPGMTANLSAGLMAAKGLAVAWQVPLVGANHMQAHALTPRMVSALERGASSSSPSPPSSSSLSPSFPFLTLLVSGGHTLLVLSRSLCDHEILAEADNIAIGDMLDKCARAVLPPGFIRSSSSSPGGSVVYGRLLESFAFPRGPTDYRYSPPARRSDELAAFDSGLGWALTPPLSESSAMRYDFSGLNGAVQKIVSASPSASREGGGEEGVSSMGAEERRLLGREAMRLAFEHLGSRAVMALKRLRKEEKAEQVCSGVRTLVVSGGVAANRFLMHVLRAMLDARGFGDVGIVAPPVEYCTDNAAMIAWTGMEMYEAGWRTELSVLPLRKWPVDPRSEGGGILGADSWISIKG</sequence>
<feature type="domain" description="Gcp-like" evidence="4">
    <location>
        <begin position="932"/>
        <end position="1245"/>
    </location>
</feature>
<keyword evidence="3" id="KW-1133">Transmembrane helix</keyword>
<dbReference type="HAMAP" id="MF_01445">
    <property type="entry name" value="TsaD"/>
    <property type="match status" value="1"/>
</dbReference>
<organism evidence="5 6">
    <name type="scientific">Pleurostoma richardsiae</name>
    <dbReference type="NCBI Taxonomy" id="41990"/>
    <lineage>
        <taxon>Eukaryota</taxon>
        <taxon>Fungi</taxon>
        <taxon>Dikarya</taxon>
        <taxon>Ascomycota</taxon>
        <taxon>Pezizomycotina</taxon>
        <taxon>Sordariomycetes</taxon>
        <taxon>Sordariomycetidae</taxon>
        <taxon>Calosphaeriales</taxon>
        <taxon>Pleurostomataceae</taxon>
        <taxon>Pleurostoma</taxon>
    </lineage>
</organism>
<comment type="function">
    <text evidence="1">Required for the formation of a threonylcarbamoyl group on adenosine at position 37 (t(6)A37) in mitochondrial tRNAs that read codons beginning with adenine. Probably involved in the transfer of the threonylcarbamoyl moiety of threonylcarbamoyl-AMP (TC-AMP) to the N6 group of A37. Involved in mitochondrial genome maintenance.</text>
</comment>
<dbReference type="PROSITE" id="PS01016">
    <property type="entry name" value="GLYCOPROTEASE"/>
    <property type="match status" value="1"/>
</dbReference>
<dbReference type="Proteomes" id="UP001174694">
    <property type="component" value="Unassembled WGS sequence"/>
</dbReference>
<evidence type="ECO:0000313" key="6">
    <source>
        <dbReference type="Proteomes" id="UP001174694"/>
    </source>
</evidence>
<comment type="caution">
    <text evidence="5">The sequence shown here is derived from an EMBL/GenBank/DDBJ whole genome shotgun (WGS) entry which is preliminary data.</text>
</comment>
<dbReference type="PANTHER" id="PTHR11735">
    <property type="entry name" value="TRNA N6-ADENOSINE THREONYLCARBAMOYLTRANSFERASE"/>
    <property type="match status" value="1"/>
</dbReference>
<dbReference type="InterPro" id="IPR000905">
    <property type="entry name" value="Gcp-like_dom"/>
</dbReference>
<feature type="region of interest" description="Disordered" evidence="2">
    <location>
        <begin position="1"/>
        <end position="94"/>
    </location>
</feature>
<evidence type="ECO:0000313" key="5">
    <source>
        <dbReference type="EMBL" id="KAJ9157530.1"/>
    </source>
</evidence>
<comment type="catalytic activity">
    <reaction evidence="1">
        <text>L-threonylcarbamoyladenylate + adenosine(37) in tRNA = N(6)-L-threonylcarbamoyladenosine(37) in tRNA + AMP + H(+)</text>
        <dbReference type="Rhea" id="RHEA:37059"/>
        <dbReference type="Rhea" id="RHEA-COMP:10162"/>
        <dbReference type="Rhea" id="RHEA-COMP:10163"/>
        <dbReference type="ChEBI" id="CHEBI:15378"/>
        <dbReference type="ChEBI" id="CHEBI:73682"/>
        <dbReference type="ChEBI" id="CHEBI:74411"/>
        <dbReference type="ChEBI" id="CHEBI:74418"/>
        <dbReference type="ChEBI" id="CHEBI:456215"/>
        <dbReference type="EC" id="2.3.1.234"/>
    </reaction>
</comment>
<keyword evidence="1" id="KW-0496">Mitochondrion</keyword>
<keyword evidence="1" id="KW-0808">Transferase</keyword>
<feature type="compositionally biased region" description="Basic residues" evidence="2">
    <location>
        <begin position="154"/>
        <end position="167"/>
    </location>
</feature>
<feature type="compositionally biased region" description="Low complexity" evidence="2">
    <location>
        <begin position="516"/>
        <end position="533"/>
    </location>
</feature>
<dbReference type="GO" id="GO:0072670">
    <property type="term" value="P:mitochondrial tRNA threonylcarbamoyladenosine modification"/>
    <property type="evidence" value="ECO:0007669"/>
    <property type="project" value="TreeGrafter"/>
</dbReference>
<dbReference type="EMBL" id="JANBVO010000001">
    <property type="protein sequence ID" value="KAJ9157530.1"/>
    <property type="molecule type" value="Genomic_DNA"/>
</dbReference>
<comment type="cofactor">
    <cofactor evidence="1">
        <name>a divalent metal cation</name>
        <dbReference type="ChEBI" id="CHEBI:60240"/>
    </cofactor>
    <text evidence="1">Binds 1 divalent metal cation per subunit.</text>
</comment>
<dbReference type="InterPro" id="IPR022450">
    <property type="entry name" value="TsaD"/>
</dbReference>
<feature type="region of interest" description="Disordered" evidence="2">
    <location>
        <begin position="508"/>
        <end position="534"/>
    </location>
</feature>
<feature type="transmembrane region" description="Helical" evidence="3">
    <location>
        <begin position="396"/>
        <end position="418"/>
    </location>
</feature>
<name>A0AA38S784_9PEZI</name>
<keyword evidence="1" id="KW-0479">Metal-binding</keyword>
<feature type="compositionally biased region" description="Acidic residues" evidence="2">
    <location>
        <begin position="25"/>
        <end position="34"/>
    </location>
</feature>
<feature type="region of interest" description="Disordered" evidence="2">
    <location>
        <begin position="901"/>
        <end position="935"/>
    </location>
</feature>
<keyword evidence="1" id="KW-0819">tRNA processing</keyword>
<gene>
    <name evidence="5" type="ORF">NKR23_g476</name>
</gene>
<keyword evidence="3" id="KW-0472">Membrane</keyword>
<protein>
    <recommendedName>
        <fullName evidence="4">Gcp-like domain-containing protein</fullName>
    </recommendedName>
</protein>
<feature type="compositionally biased region" description="Low complexity" evidence="2">
    <location>
        <begin position="901"/>
        <end position="913"/>
    </location>
</feature>
<evidence type="ECO:0000256" key="1">
    <source>
        <dbReference type="HAMAP-Rule" id="MF_03179"/>
    </source>
</evidence>
<dbReference type="SUPFAM" id="SSF53067">
    <property type="entry name" value="Actin-like ATPase domain"/>
    <property type="match status" value="2"/>
</dbReference>
<keyword evidence="6" id="KW-1185">Reference proteome</keyword>
<comment type="similarity">
    <text evidence="1">Belongs to the KAE1 / TsaD family.</text>
</comment>
<keyword evidence="1" id="KW-0012">Acyltransferase</keyword>
<comment type="subcellular location">
    <subcellularLocation>
        <location evidence="1">Mitochondrion</location>
    </subcellularLocation>
</comment>
<dbReference type="Pfam" id="PF00814">
    <property type="entry name" value="TsaD"/>
    <property type="match status" value="1"/>
</dbReference>
<feature type="region of interest" description="Disordered" evidence="2">
    <location>
        <begin position="154"/>
        <end position="177"/>
    </location>
</feature>
<dbReference type="Gene3D" id="3.30.420.40">
    <property type="match status" value="2"/>
</dbReference>
<proteinExistence type="inferred from homology"/>
<dbReference type="GO" id="GO:0046872">
    <property type="term" value="F:metal ion binding"/>
    <property type="evidence" value="ECO:0007669"/>
    <property type="project" value="UniProtKB-KW"/>
</dbReference>
<keyword evidence="3" id="KW-0812">Transmembrane</keyword>
<feature type="compositionally biased region" description="Basic residues" evidence="2">
    <location>
        <begin position="78"/>
        <end position="87"/>
    </location>
</feature>
<dbReference type="GO" id="GO:0005739">
    <property type="term" value="C:mitochondrion"/>
    <property type="evidence" value="ECO:0007669"/>
    <property type="project" value="UniProtKB-SubCell"/>
</dbReference>
<evidence type="ECO:0000256" key="3">
    <source>
        <dbReference type="SAM" id="Phobius"/>
    </source>
</evidence>
<dbReference type="PANTHER" id="PTHR11735:SF6">
    <property type="entry name" value="TRNA N6-ADENOSINE THREONYLCARBAMOYLTRANSFERASE, MITOCHONDRIAL"/>
    <property type="match status" value="1"/>
</dbReference>
<dbReference type="GO" id="GO:0061711">
    <property type="term" value="F:tRNA N(6)-L-threonylcarbamoyladenine synthase activity"/>
    <property type="evidence" value="ECO:0007669"/>
    <property type="project" value="UniProtKB-EC"/>
</dbReference>
<feature type="compositionally biased region" description="Polar residues" evidence="2">
    <location>
        <begin position="246"/>
        <end position="267"/>
    </location>
</feature>
<evidence type="ECO:0000256" key="2">
    <source>
        <dbReference type="SAM" id="MobiDB-lite"/>
    </source>
</evidence>